<dbReference type="EMBL" id="JAESDN010000003">
    <property type="protein sequence ID" value="KAG7054275.1"/>
    <property type="molecule type" value="Genomic_DNA"/>
</dbReference>
<reference evidence="1" key="1">
    <citation type="submission" date="2021-05" db="EMBL/GenBank/DDBJ databases">
        <title>Comparative genomics of three Colletotrichum scovillei strains and genetic complementation revealed genes involved fungal growth and virulence on chili pepper.</title>
        <authorList>
            <person name="Hsieh D.-K."/>
            <person name="Chuang S.-C."/>
            <person name="Chen C.-Y."/>
            <person name="Chao Y.-T."/>
            <person name="Lu M.-Y.J."/>
            <person name="Lee M.-H."/>
            <person name="Shih M.-C."/>
        </authorList>
    </citation>
    <scope>NUCLEOTIDE SEQUENCE</scope>
    <source>
        <strain evidence="1">Coll-153</strain>
    </source>
</reference>
<accession>A0A9P7RBF2</accession>
<name>A0A9P7RBF2_9PEZI</name>
<protein>
    <submittedName>
        <fullName evidence="1">Uncharacterized protein</fullName>
    </submittedName>
</protein>
<evidence type="ECO:0000313" key="1">
    <source>
        <dbReference type="EMBL" id="KAG7054276.1"/>
    </source>
</evidence>
<dbReference type="AlphaFoldDB" id="A0A9P7RBF2"/>
<organism evidence="1 2">
    <name type="scientific">Colletotrichum scovillei</name>
    <dbReference type="NCBI Taxonomy" id="1209932"/>
    <lineage>
        <taxon>Eukaryota</taxon>
        <taxon>Fungi</taxon>
        <taxon>Dikarya</taxon>
        <taxon>Ascomycota</taxon>
        <taxon>Pezizomycotina</taxon>
        <taxon>Sordariomycetes</taxon>
        <taxon>Hypocreomycetidae</taxon>
        <taxon>Glomerellales</taxon>
        <taxon>Glomerellaceae</taxon>
        <taxon>Colletotrichum</taxon>
        <taxon>Colletotrichum acutatum species complex</taxon>
    </lineage>
</organism>
<proteinExistence type="predicted"/>
<sequence length="44" mass="4764">MQKVSYEVLRSRNPDILGSICSDSIVSPCIQHSKASLSSSPVFP</sequence>
<evidence type="ECO:0000313" key="2">
    <source>
        <dbReference type="Proteomes" id="UP000699042"/>
    </source>
</evidence>
<comment type="caution">
    <text evidence="1">The sequence shown here is derived from an EMBL/GenBank/DDBJ whole genome shotgun (WGS) entry which is preliminary data.</text>
</comment>
<dbReference type="Proteomes" id="UP000699042">
    <property type="component" value="Unassembled WGS sequence"/>
</dbReference>
<keyword evidence="2" id="KW-1185">Reference proteome</keyword>
<dbReference type="EMBL" id="JAESDN010000003">
    <property type="protein sequence ID" value="KAG7054276.1"/>
    <property type="molecule type" value="Genomic_DNA"/>
</dbReference>
<gene>
    <name evidence="1" type="ORF">JMJ77_001344</name>
</gene>